<dbReference type="WBParaSite" id="MCU_009016-RA">
    <property type="protein sequence ID" value="MCU_009016-RA"/>
    <property type="gene ID" value="MCU_009016"/>
</dbReference>
<keyword evidence="1" id="KW-1133">Transmembrane helix</keyword>
<protein>
    <submittedName>
        <fullName evidence="2">Neuropeptide S</fullName>
    </submittedName>
</protein>
<organism evidence="2">
    <name type="scientific">Mesocestoides corti</name>
    <name type="common">Flatworm</name>
    <dbReference type="NCBI Taxonomy" id="53468"/>
    <lineage>
        <taxon>Eukaryota</taxon>
        <taxon>Metazoa</taxon>
        <taxon>Spiralia</taxon>
        <taxon>Lophotrochozoa</taxon>
        <taxon>Platyhelminthes</taxon>
        <taxon>Cestoda</taxon>
        <taxon>Eucestoda</taxon>
        <taxon>Cyclophyllidea</taxon>
        <taxon>Mesocestoididae</taxon>
        <taxon>Mesocestoides</taxon>
    </lineage>
</organism>
<dbReference type="AlphaFoldDB" id="A0A5K3FMM8"/>
<evidence type="ECO:0000256" key="1">
    <source>
        <dbReference type="SAM" id="Phobius"/>
    </source>
</evidence>
<proteinExistence type="predicted"/>
<feature type="transmembrane region" description="Helical" evidence="1">
    <location>
        <begin position="23"/>
        <end position="43"/>
    </location>
</feature>
<name>A0A5K3FMM8_MESCO</name>
<accession>A0A5K3FMM8</accession>
<reference evidence="2" key="1">
    <citation type="submission" date="2019-11" db="UniProtKB">
        <authorList>
            <consortium name="WormBaseParasite"/>
        </authorList>
    </citation>
    <scope>IDENTIFICATION</scope>
</reference>
<keyword evidence="1" id="KW-0472">Membrane</keyword>
<sequence>MGHFSQANEVDNIFLKQPISDPFRFKVATFFFVFITVSCIQVYCASPLAGVDPSTLLICRLCEESAPRSECLNSQEIQNACLQDLLDNVELDLQPSKRRGFIGKRGLGYQKRRGFIG</sequence>
<keyword evidence="1" id="KW-0812">Transmembrane</keyword>
<evidence type="ECO:0000313" key="2">
    <source>
        <dbReference type="WBParaSite" id="MCU_009016-RA"/>
    </source>
</evidence>